<feature type="compositionally biased region" description="Low complexity" evidence="1">
    <location>
        <begin position="54"/>
        <end position="67"/>
    </location>
</feature>
<name>A0A8T0H370_CERPU</name>
<protein>
    <recommendedName>
        <fullName evidence="5">Secreted protein</fullName>
    </recommendedName>
</protein>
<dbReference type="EMBL" id="CM026429">
    <property type="protein sequence ID" value="KAG0565227.1"/>
    <property type="molecule type" value="Genomic_DNA"/>
</dbReference>
<evidence type="ECO:0000313" key="3">
    <source>
        <dbReference type="EMBL" id="KAG0565227.1"/>
    </source>
</evidence>
<proteinExistence type="predicted"/>
<comment type="caution">
    <text evidence="3">The sequence shown here is derived from an EMBL/GenBank/DDBJ whole genome shotgun (WGS) entry which is preliminary data.</text>
</comment>
<keyword evidence="2" id="KW-0732">Signal</keyword>
<evidence type="ECO:0008006" key="5">
    <source>
        <dbReference type="Google" id="ProtNLM"/>
    </source>
</evidence>
<feature type="region of interest" description="Disordered" evidence="1">
    <location>
        <begin position="54"/>
        <end position="76"/>
    </location>
</feature>
<reference evidence="3" key="1">
    <citation type="submission" date="2020-06" db="EMBL/GenBank/DDBJ databases">
        <title>WGS assembly of Ceratodon purpureus strain R40.</title>
        <authorList>
            <person name="Carey S.B."/>
            <person name="Jenkins J."/>
            <person name="Shu S."/>
            <person name="Lovell J.T."/>
            <person name="Sreedasyam A."/>
            <person name="Maumus F."/>
            <person name="Tiley G.P."/>
            <person name="Fernandez-Pozo N."/>
            <person name="Barry K."/>
            <person name="Chen C."/>
            <person name="Wang M."/>
            <person name="Lipzen A."/>
            <person name="Daum C."/>
            <person name="Saski C.A."/>
            <person name="Payton A.C."/>
            <person name="Mcbreen J.C."/>
            <person name="Conrad R.E."/>
            <person name="Kollar L.M."/>
            <person name="Olsson S."/>
            <person name="Huttunen S."/>
            <person name="Landis J.B."/>
            <person name="Wickett N.J."/>
            <person name="Johnson M.G."/>
            <person name="Rensing S.A."/>
            <person name="Grimwood J."/>
            <person name="Schmutz J."/>
            <person name="Mcdaniel S.F."/>
        </authorList>
    </citation>
    <scope>NUCLEOTIDE SEQUENCE</scope>
    <source>
        <strain evidence="3">R40</strain>
    </source>
</reference>
<accession>A0A8T0H370</accession>
<gene>
    <name evidence="3" type="ORF">KC19_8G174900</name>
</gene>
<sequence>MAISFPYLFRIPFRRLCRALLLQLLCIRSRHSASFPFSFASSAFLPTLYTSTLTSPLPGALPRAPLGTRAPPAPYT</sequence>
<evidence type="ECO:0000313" key="4">
    <source>
        <dbReference type="Proteomes" id="UP000822688"/>
    </source>
</evidence>
<evidence type="ECO:0000256" key="2">
    <source>
        <dbReference type="SAM" id="SignalP"/>
    </source>
</evidence>
<keyword evidence="4" id="KW-1185">Reference proteome</keyword>
<evidence type="ECO:0000256" key="1">
    <source>
        <dbReference type="SAM" id="MobiDB-lite"/>
    </source>
</evidence>
<dbReference type="Proteomes" id="UP000822688">
    <property type="component" value="Chromosome 8"/>
</dbReference>
<feature type="signal peptide" evidence="2">
    <location>
        <begin position="1"/>
        <end position="32"/>
    </location>
</feature>
<organism evidence="3 4">
    <name type="scientific">Ceratodon purpureus</name>
    <name type="common">Fire moss</name>
    <name type="synonym">Dicranum purpureum</name>
    <dbReference type="NCBI Taxonomy" id="3225"/>
    <lineage>
        <taxon>Eukaryota</taxon>
        <taxon>Viridiplantae</taxon>
        <taxon>Streptophyta</taxon>
        <taxon>Embryophyta</taxon>
        <taxon>Bryophyta</taxon>
        <taxon>Bryophytina</taxon>
        <taxon>Bryopsida</taxon>
        <taxon>Dicranidae</taxon>
        <taxon>Pseudoditrichales</taxon>
        <taxon>Ditrichaceae</taxon>
        <taxon>Ceratodon</taxon>
    </lineage>
</organism>
<feature type="chain" id="PRO_5035853300" description="Secreted protein" evidence="2">
    <location>
        <begin position="33"/>
        <end position="76"/>
    </location>
</feature>
<dbReference type="AlphaFoldDB" id="A0A8T0H370"/>